<gene>
    <name evidence="1" type="ORF">M513_11895</name>
</gene>
<name>A0A085LQE2_9BILA</name>
<protein>
    <submittedName>
        <fullName evidence="1">Uncharacterized protein</fullName>
    </submittedName>
</protein>
<dbReference type="Proteomes" id="UP000030764">
    <property type="component" value="Unassembled WGS sequence"/>
</dbReference>
<dbReference type="PANTHER" id="PTHR22954">
    <property type="entry name" value="RETROVIRAL PROTEASE-RELATED"/>
    <property type="match status" value="1"/>
</dbReference>
<dbReference type="PANTHER" id="PTHR22954:SF3">
    <property type="entry name" value="PROTEIN CBG08539"/>
    <property type="match status" value="1"/>
</dbReference>
<evidence type="ECO:0000313" key="1">
    <source>
        <dbReference type="EMBL" id="KFD47188.1"/>
    </source>
</evidence>
<evidence type="ECO:0000313" key="2">
    <source>
        <dbReference type="Proteomes" id="UP000030764"/>
    </source>
</evidence>
<dbReference type="EMBL" id="KL363336">
    <property type="protein sequence ID" value="KFD47188.1"/>
    <property type="molecule type" value="Genomic_DNA"/>
</dbReference>
<proteinExistence type="predicted"/>
<keyword evidence="2" id="KW-1185">Reference proteome</keyword>
<organism evidence="1 2">
    <name type="scientific">Trichuris suis</name>
    <name type="common">pig whipworm</name>
    <dbReference type="NCBI Taxonomy" id="68888"/>
    <lineage>
        <taxon>Eukaryota</taxon>
        <taxon>Metazoa</taxon>
        <taxon>Ecdysozoa</taxon>
        <taxon>Nematoda</taxon>
        <taxon>Enoplea</taxon>
        <taxon>Dorylaimia</taxon>
        <taxon>Trichinellida</taxon>
        <taxon>Trichuridae</taxon>
        <taxon>Trichuris</taxon>
    </lineage>
</organism>
<dbReference type="InterPro" id="IPR005312">
    <property type="entry name" value="DUF1759"/>
</dbReference>
<sequence length="304" mass="33691">MACSIASRGSSVGGCPRDIFDDSGLTSSGPQTAASYMGRLHKDNNEFVAFWDQFDAGAHSLQELSDATKFVYLKSAMKGAALEAVTGLSLTSTKYAVAVDLLKNCFGRPKAIIQNHSAALLELQASAERLRHLHGELIWHVTALCAVGKDPARQMTAAEVLLAIFKLKMPYFLRKKWENEVLTGKEEVTLDSFFEFLRTQVEVEESVKGRTVGSHQRPFNLLQPKHITSRERFAMTTMLQISVSVATHLCLICTSDRHRIYQCPYSSNWVSNNVGERPKNTVYVLYVFKGVAMVPAVKLVTNVA</sequence>
<accession>A0A085LQE2</accession>
<dbReference type="Pfam" id="PF03564">
    <property type="entry name" value="DUF1759"/>
    <property type="match status" value="1"/>
</dbReference>
<dbReference type="AlphaFoldDB" id="A0A085LQE2"/>
<reference evidence="1 2" key="1">
    <citation type="journal article" date="2014" name="Nat. Genet.">
        <title>Genome and transcriptome of the porcine whipworm Trichuris suis.</title>
        <authorList>
            <person name="Jex A.R."/>
            <person name="Nejsum P."/>
            <person name="Schwarz E.M."/>
            <person name="Hu L."/>
            <person name="Young N.D."/>
            <person name="Hall R.S."/>
            <person name="Korhonen P.K."/>
            <person name="Liao S."/>
            <person name="Thamsborg S."/>
            <person name="Xia J."/>
            <person name="Xu P."/>
            <person name="Wang S."/>
            <person name="Scheerlinck J.P."/>
            <person name="Hofmann A."/>
            <person name="Sternberg P.W."/>
            <person name="Wang J."/>
            <person name="Gasser R.B."/>
        </authorList>
    </citation>
    <scope>NUCLEOTIDE SEQUENCE [LARGE SCALE GENOMIC DNA]</scope>
    <source>
        <strain evidence="1">DCEP-RM93M</strain>
    </source>
</reference>